<dbReference type="Proteomes" id="UP000478052">
    <property type="component" value="Unassembled WGS sequence"/>
</dbReference>
<evidence type="ECO:0000256" key="7">
    <source>
        <dbReference type="ARBA" id="ARBA00023242"/>
    </source>
</evidence>
<organism evidence="9 10">
    <name type="scientific">Aphis craccivora</name>
    <name type="common">Cowpea aphid</name>
    <dbReference type="NCBI Taxonomy" id="307492"/>
    <lineage>
        <taxon>Eukaryota</taxon>
        <taxon>Metazoa</taxon>
        <taxon>Ecdysozoa</taxon>
        <taxon>Arthropoda</taxon>
        <taxon>Hexapoda</taxon>
        <taxon>Insecta</taxon>
        <taxon>Pterygota</taxon>
        <taxon>Neoptera</taxon>
        <taxon>Paraneoptera</taxon>
        <taxon>Hemiptera</taxon>
        <taxon>Sternorrhyncha</taxon>
        <taxon>Aphidomorpha</taxon>
        <taxon>Aphidoidea</taxon>
        <taxon>Aphididae</taxon>
        <taxon>Aphidini</taxon>
        <taxon>Aphis</taxon>
        <taxon>Aphis</taxon>
    </lineage>
</organism>
<keyword evidence="10" id="KW-1185">Reference proteome</keyword>
<dbReference type="EMBL" id="VUJU01010213">
    <property type="protein sequence ID" value="KAF0715267.1"/>
    <property type="molecule type" value="Genomic_DNA"/>
</dbReference>
<comment type="caution">
    <text evidence="9">The sequence shown here is derived from an EMBL/GenBank/DDBJ whole genome shotgun (WGS) entry which is preliminary data.</text>
</comment>
<comment type="subcellular location">
    <subcellularLocation>
        <location evidence="2">Nucleus</location>
    </subcellularLocation>
</comment>
<comment type="similarity">
    <text evidence="3">Belongs to the HARBI1 family.</text>
</comment>
<evidence type="ECO:0000313" key="10">
    <source>
        <dbReference type="Proteomes" id="UP000478052"/>
    </source>
</evidence>
<feature type="domain" description="DDE Tnp4" evidence="8">
    <location>
        <begin position="170"/>
        <end position="336"/>
    </location>
</feature>
<keyword evidence="5" id="KW-0479">Metal-binding</keyword>
<proteinExistence type="inferred from homology"/>
<sequence>MLSRNVIIALIQRRRIMKRMKKRNREYWVHPICSNRLLQGKFHTLHSKLLNFPEKFFGYYRMSITSFNELVKLIGPAIAKENTQLRLSIPVEERLSVTIRYLATGASFNSLSFEYLMGASTIRDITKSTCEQIWNILQPLFMAIKQEDDWIKIADEFYTRTNFPNIIGAIDGKHIRMIQPEHSGTSYFNYKKFFSCVLMAWTDADYKFVYIDVGSYGTASDSEIFKTSQMGKRLSDNQLNIPPGRHLPNDDDGNVIPFSVVGDEAFGLGNHILRPYAKRNLNYTKRIFNYRHTRARRVVECTFGILANKWRIFHRPIDVNIDFCVQIIKACCVLHNYVRIKDGVKFTDTLYNCPMDNLTIINENNRGRNNMDSVRHYMSSYFISPEGAISCIVIYFFNLYVSAGLFSISSIKFSIDVSTSIDIVRQRTTFLLQSSGESAESAD</sequence>
<comment type="cofactor">
    <cofactor evidence="1">
        <name>a divalent metal cation</name>
        <dbReference type="ChEBI" id="CHEBI:60240"/>
    </cofactor>
</comment>
<evidence type="ECO:0000313" key="9">
    <source>
        <dbReference type="EMBL" id="KAF0715267.1"/>
    </source>
</evidence>
<evidence type="ECO:0000256" key="2">
    <source>
        <dbReference type="ARBA" id="ARBA00004123"/>
    </source>
</evidence>
<dbReference type="InterPro" id="IPR027806">
    <property type="entry name" value="HARBI1_dom"/>
</dbReference>
<dbReference type="PANTHER" id="PTHR22930:SF269">
    <property type="entry name" value="NUCLEASE HARBI1-LIKE PROTEIN"/>
    <property type="match status" value="1"/>
</dbReference>
<dbReference type="GO" id="GO:0016787">
    <property type="term" value="F:hydrolase activity"/>
    <property type="evidence" value="ECO:0007669"/>
    <property type="project" value="UniProtKB-KW"/>
</dbReference>
<evidence type="ECO:0000256" key="5">
    <source>
        <dbReference type="ARBA" id="ARBA00022723"/>
    </source>
</evidence>
<accession>A0A6G0VZ99</accession>
<evidence type="ECO:0000256" key="1">
    <source>
        <dbReference type="ARBA" id="ARBA00001968"/>
    </source>
</evidence>
<dbReference type="GO" id="GO:0046872">
    <property type="term" value="F:metal ion binding"/>
    <property type="evidence" value="ECO:0007669"/>
    <property type="project" value="UniProtKB-KW"/>
</dbReference>
<gene>
    <name evidence="9" type="ORF">FWK35_00032818</name>
</gene>
<dbReference type="Pfam" id="PF13359">
    <property type="entry name" value="DDE_Tnp_4"/>
    <property type="match status" value="1"/>
</dbReference>
<evidence type="ECO:0000259" key="8">
    <source>
        <dbReference type="Pfam" id="PF13359"/>
    </source>
</evidence>
<dbReference type="OrthoDB" id="2668416at2759"/>
<evidence type="ECO:0000256" key="4">
    <source>
        <dbReference type="ARBA" id="ARBA00022722"/>
    </source>
</evidence>
<dbReference type="AlphaFoldDB" id="A0A6G0VZ99"/>
<evidence type="ECO:0000256" key="6">
    <source>
        <dbReference type="ARBA" id="ARBA00022801"/>
    </source>
</evidence>
<evidence type="ECO:0000256" key="3">
    <source>
        <dbReference type="ARBA" id="ARBA00006958"/>
    </source>
</evidence>
<reference evidence="9 10" key="1">
    <citation type="submission" date="2019-08" db="EMBL/GenBank/DDBJ databases">
        <title>Whole genome of Aphis craccivora.</title>
        <authorList>
            <person name="Voronova N.V."/>
            <person name="Shulinski R.S."/>
            <person name="Bandarenka Y.V."/>
            <person name="Zhorov D.G."/>
            <person name="Warner D."/>
        </authorList>
    </citation>
    <scope>NUCLEOTIDE SEQUENCE [LARGE SCALE GENOMIC DNA]</scope>
    <source>
        <strain evidence="9">180601</strain>
        <tissue evidence="9">Whole Body</tissue>
    </source>
</reference>
<dbReference type="GO" id="GO:0005634">
    <property type="term" value="C:nucleus"/>
    <property type="evidence" value="ECO:0007669"/>
    <property type="project" value="UniProtKB-SubCell"/>
</dbReference>
<protein>
    <submittedName>
        <fullName evidence="9">Protein ALP1-like</fullName>
    </submittedName>
</protein>
<keyword evidence="4" id="KW-0540">Nuclease</keyword>
<dbReference type="PANTHER" id="PTHR22930">
    <property type="match status" value="1"/>
</dbReference>
<name>A0A6G0VZ99_APHCR</name>
<dbReference type="InterPro" id="IPR045249">
    <property type="entry name" value="HARBI1-like"/>
</dbReference>
<keyword evidence="7" id="KW-0539">Nucleus</keyword>
<dbReference type="GO" id="GO:0004518">
    <property type="term" value="F:nuclease activity"/>
    <property type="evidence" value="ECO:0007669"/>
    <property type="project" value="UniProtKB-KW"/>
</dbReference>
<keyword evidence="6" id="KW-0378">Hydrolase</keyword>